<dbReference type="InterPro" id="IPR036116">
    <property type="entry name" value="FN3_sf"/>
</dbReference>
<keyword evidence="5" id="KW-1185">Reference proteome</keyword>
<feature type="chain" id="PRO_5029787923" description="Fibronectin type-III domain-containing protein" evidence="2">
    <location>
        <begin position="24"/>
        <end position="793"/>
    </location>
</feature>
<reference evidence="4" key="1">
    <citation type="submission" date="2021-01" db="UniProtKB">
        <authorList>
            <consortium name="EnsemblMetazoa"/>
        </authorList>
    </citation>
    <scope>IDENTIFICATION</scope>
</reference>
<feature type="domain" description="Fibronectin type-III" evidence="3">
    <location>
        <begin position="139"/>
        <end position="229"/>
    </location>
</feature>
<keyword evidence="1" id="KW-0677">Repeat</keyword>
<evidence type="ECO:0000313" key="4">
    <source>
        <dbReference type="EnsemblMetazoa" id="XP_022655952"/>
    </source>
</evidence>
<dbReference type="EnsemblMetazoa" id="XM_022800217">
    <property type="protein sequence ID" value="XP_022655952"/>
    <property type="gene ID" value="LOC111248243"/>
</dbReference>
<dbReference type="AlphaFoldDB" id="A0A7M7K179"/>
<dbReference type="InterPro" id="IPR013783">
    <property type="entry name" value="Ig-like_fold"/>
</dbReference>
<dbReference type="KEGG" id="vde:111248243"/>
<dbReference type="Gene3D" id="2.60.40.10">
    <property type="entry name" value="Immunoglobulins"/>
    <property type="match status" value="1"/>
</dbReference>
<accession>A0A7M7K179</accession>
<dbReference type="PANTHER" id="PTHR46708">
    <property type="entry name" value="TENASCIN"/>
    <property type="match status" value="1"/>
</dbReference>
<dbReference type="GeneID" id="111248243"/>
<dbReference type="SMART" id="SM00060">
    <property type="entry name" value="FN3"/>
    <property type="match status" value="2"/>
</dbReference>
<feature type="signal peptide" evidence="2">
    <location>
        <begin position="1"/>
        <end position="23"/>
    </location>
</feature>
<dbReference type="InParanoid" id="A0A7M7K179"/>
<dbReference type="PROSITE" id="PS50853">
    <property type="entry name" value="FN3"/>
    <property type="match status" value="1"/>
</dbReference>
<protein>
    <recommendedName>
        <fullName evidence="3">Fibronectin type-III domain-containing protein</fullName>
    </recommendedName>
</protein>
<dbReference type="CDD" id="cd00063">
    <property type="entry name" value="FN3"/>
    <property type="match status" value="1"/>
</dbReference>
<dbReference type="InterPro" id="IPR003961">
    <property type="entry name" value="FN3_dom"/>
</dbReference>
<organism evidence="4 5">
    <name type="scientific">Varroa destructor</name>
    <name type="common">Honeybee mite</name>
    <dbReference type="NCBI Taxonomy" id="109461"/>
    <lineage>
        <taxon>Eukaryota</taxon>
        <taxon>Metazoa</taxon>
        <taxon>Ecdysozoa</taxon>
        <taxon>Arthropoda</taxon>
        <taxon>Chelicerata</taxon>
        <taxon>Arachnida</taxon>
        <taxon>Acari</taxon>
        <taxon>Parasitiformes</taxon>
        <taxon>Mesostigmata</taxon>
        <taxon>Gamasina</taxon>
        <taxon>Dermanyssoidea</taxon>
        <taxon>Varroidae</taxon>
        <taxon>Varroa</taxon>
    </lineage>
</organism>
<evidence type="ECO:0000313" key="5">
    <source>
        <dbReference type="Proteomes" id="UP000594260"/>
    </source>
</evidence>
<sequence length="793" mass="89546">MRVLISITWLLVLIIWSRKVALADEHVALTAVNPAEIRLDHDRVRSLRVRETVHLARSYLEFTWDVCHFCNSYELVIRLSHYSLHRVLKYELKANVNSFTTWNLLPRTKYHLEIKTLPSDATVSSTVEGVTFCDEAPPPVRDLVVRPLTNTSLHARWLSEISDGSLIKVVNNDILVQEKILSFGFQSNITIEGLDPDTEYEVQVIAFFEPKSNRSSALTVASQQRTLPSELPDLQFQGEDQSSDIKLQWNNSKWPCPVSHQVACYAAREGPRPIIKIDLSGSNNLLVFKSMSDEVTELNCTLTTWFSSDPWAQKTHQVIIRRQLDKPNERQSIRCYDKYYSIRNLMLSVSSCDEQKNQGFKSNSLRIQFNTNTSLNHHYVTATNEYQLCRDNVSCLAWVELSGHQSVLTLGPGNILPWTSYILKLRTTISCNHYRAQKEELFQLPQLGGIVPPVSSLKLSHSTNSTIVSWTYATIPEPDYFLLTKCISGRPGQSGSSSTCSATSLPHSSKSATLTSLENGCVYYISIQTGKMHRDTIIQSEPRAVSFYVPSQAQIPEKISLSTENNADSQDIQVKIDYKGGAELSKVTEYHVNICGTRLPIWDEEVQEAKFCKKFTVATENATFSFSRLPWTEYVITVDVCYGVFDSTSAANITLPTYQPAPVPLAGVDWDEDKALLSWRYRSYWEPSGFIVSFCKSREDPIEGCSNIETGRRDRYYQVNPDDLPSGDLIVLVTPFVNFKGSYIEGPRSELVLNRQHSNQQNSLSLKGSINGNIAESTTKADSGEDDQLYLNE</sequence>
<evidence type="ECO:0000256" key="1">
    <source>
        <dbReference type="ARBA" id="ARBA00022737"/>
    </source>
</evidence>
<evidence type="ECO:0000259" key="3">
    <source>
        <dbReference type="PROSITE" id="PS50853"/>
    </source>
</evidence>
<name>A0A7M7K179_VARDE</name>
<dbReference type="Proteomes" id="UP000594260">
    <property type="component" value="Unplaced"/>
</dbReference>
<dbReference type="RefSeq" id="XP_022655952.1">
    <property type="nucleotide sequence ID" value="XM_022800217.1"/>
</dbReference>
<dbReference type="SUPFAM" id="SSF49265">
    <property type="entry name" value="Fibronectin type III"/>
    <property type="match status" value="1"/>
</dbReference>
<proteinExistence type="predicted"/>
<keyword evidence="2" id="KW-0732">Signal</keyword>
<evidence type="ECO:0000256" key="2">
    <source>
        <dbReference type="SAM" id="SignalP"/>
    </source>
</evidence>
<dbReference type="InterPro" id="IPR050991">
    <property type="entry name" value="ECM_Regulatory_Proteins"/>
</dbReference>
<dbReference type="PANTHER" id="PTHR46708:SF2">
    <property type="entry name" value="FIBRONECTIN TYPE-III DOMAIN-CONTAINING PROTEIN"/>
    <property type="match status" value="1"/>
</dbReference>